<evidence type="ECO:0000259" key="1">
    <source>
        <dbReference type="Pfam" id="PF04909"/>
    </source>
</evidence>
<dbReference type="SUPFAM" id="SSF51556">
    <property type="entry name" value="Metallo-dependent hydrolases"/>
    <property type="match status" value="1"/>
</dbReference>
<comment type="caution">
    <text evidence="2">The sequence shown here is derived from an EMBL/GenBank/DDBJ whole genome shotgun (WGS) entry which is preliminary data.</text>
</comment>
<feature type="domain" description="Amidohydrolase-related" evidence="1">
    <location>
        <begin position="32"/>
        <end position="269"/>
    </location>
</feature>
<dbReference type="InterPro" id="IPR006680">
    <property type="entry name" value="Amidohydro-rel"/>
</dbReference>
<gene>
    <name evidence="2" type="ORF">BWX89_00729</name>
</gene>
<protein>
    <submittedName>
        <fullName evidence="2">Amidohydrolase</fullName>
    </submittedName>
</protein>
<evidence type="ECO:0000313" key="2">
    <source>
        <dbReference type="EMBL" id="OQB73944.1"/>
    </source>
</evidence>
<dbReference type="Proteomes" id="UP000485562">
    <property type="component" value="Unassembled WGS sequence"/>
</dbReference>
<proteinExistence type="predicted"/>
<accession>A0A1V6CAV0</accession>
<sequence length="359" mass="41872">MGKRLTRLIEIRQNDVECYQQLSEFLPEKIFDVHAHIWRLSDYQKSMNPDSRFVSWPSRVASENPVEHLIETYKVLLPDKSVIPLMFPNIPSGNNLDNINDYAEICSKKTGYPSLIFSSPYWSAEDLERRVQKGGFLGAKSYMSMLPENIPANSIRIFDYFPRHQLEIHDKHGWIVMLHIPKDGRLKDPENLKDLLEIDERYQNIQLIVAHVGRAYCDEDAGNAFEILKKTKRIMFDISANTNENIFFRLIDCVAPDRILFGSDMPITRMRMKRITKNAVYVNLVPAGLYGDVSGDKHMQEVKGKDAEKLTFFLYEEIFAFKRACERHSLGKNEIKKIFCDNAERIIKKARNKQKERYD</sequence>
<organism evidence="2">
    <name type="scientific">candidate division TA06 bacterium ADurb.Bin131</name>
    <dbReference type="NCBI Taxonomy" id="1852827"/>
    <lineage>
        <taxon>Bacteria</taxon>
        <taxon>Bacteria division TA06</taxon>
    </lineage>
</organism>
<dbReference type="InterPro" id="IPR032466">
    <property type="entry name" value="Metal_Hydrolase"/>
</dbReference>
<dbReference type="Gene3D" id="3.20.20.140">
    <property type="entry name" value="Metal-dependent hydrolases"/>
    <property type="match status" value="1"/>
</dbReference>
<dbReference type="GO" id="GO:0016787">
    <property type="term" value="F:hydrolase activity"/>
    <property type="evidence" value="ECO:0007669"/>
    <property type="project" value="InterPro"/>
</dbReference>
<name>A0A1V6CAV0_UNCT6</name>
<reference evidence="2" key="1">
    <citation type="submission" date="2017-02" db="EMBL/GenBank/DDBJ databases">
        <title>Delving into the versatile metabolic prowess of the omnipresent phylum Bacteroidetes.</title>
        <authorList>
            <person name="Nobu M.K."/>
            <person name="Mei R."/>
            <person name="Narihiro T."/>
            <person name="Kuroda K."/>
            <person name="Liu W.-T."/>
        </authorList>
    </citation>
    <scope>NUCLEOTIDE SEQUENCE</scope>
    <source>
        <strain evidence="2">ADurb.Bin131</strain>
    </source>
</reference>
<dbReference type="AlphaFoldDB" id="A0A1V6CAV0"/>
<dbReference type="EMBL" id="MWDQ01000057">
    <property type="protein sequence ID" value="OQB73944.1"/>
    <property type="molecule type" value="Genomic_DNA"/>
</dbReference>
<dbReference type="Pfam" id="PF04909">
    <property type="entry name" value="Amidohydro_2"/>
    <property type="match status" value="1"/>
</dbReference>